<proteinExistence type="predicted"/>
<dbReference type="InterPro" id="IPR015943">
    <property type="entry name" value="WD40/YVTN_repeat-like_dom_sf"/>
</dbReference>
<dbReference type="EMBL" id="FORP01000015">
    <property type="protein sequence ID" value="SFK17991.1"/>
    <property type="molecule type" value="Genomic_DNA"/>
</dbReference>
<accession>A0A1I3XFW4</accession>
<evidence type="ECO:0000313" key="3">
    <source>
        <dbReference type="Proteomes" id="UP000199025"/>
    </source>
</evidence>
<sequence>MGHLDADGAFEHLTLPTPESEPHGLTVRQDGTVAVALEAGKVAFVSA</sequence>
<name>A0A1I3XFW4_9PSEU</name>
<dbReference type="AlphaFoldDB" id="A0A1I3XFW4"/>
<evidence type="ECO:0000256" key="1">
    <source>
        <dbReference type="SAM" id="MobiDB-lite"/>
    </source>
</evidence>
<dbReference type="GO" id="GO:0016829">
    <property type="term" value="F:lyase activity"/>
    <property type="evidence" value="ECO:0007669"/>
    <property type="project" value="UniProtKB-KW"/>
</dbReference>
<organism evidence="2 3">
    <name type="scientific">Amycolatopsis sacchari</name>
    <dbReference type="NCBI Taxonomy" id="115433"/>
    <lineage>
        <taxon>Bacteria</taxon>
        <taxon>Bacillati</taxon>
        <taxon>Actinomycetota</taxon>
        <taxon>Actinomycetes</taxon>
        <taxon>Pseudonocardiales</taxon>
        <taxon>Pseudonocardiaceae</taxon>
        <taxon>Amycolatopsis</taxon>
    </lineage>
</organism>
<feature type="region of interest" description="Disordered" evidence="1">
    <location>
        <begin position="1"/>
        <end position="25"/>
    </location>
</feature>
<dbReference type="Proteomes" id="UP000199025">
    <property type="component" value="Unassembled WGS sequence"/>
</dbReference>
<reference evidence="2 3" key="1">
    <citation type="submission" date="2016-10" db="EMBL/GenBank/DDBJ databases">
        <authorList>
            <person name="de Groot N.N."/>
        </authorList>
    </citation>
    <scope>NUCLEOTIDE SEQUENCE [LARGE SCALE GENOMIC DNA]</scope>
    <source>
        <strain evidence="2 3">DSM 44468</strain>
    </source>
</reference>
<protein>
    <submittedName>
        <fullName evidence="2">Virginiamycin B lyase</fullName>
    </submittedName>
</protein>
<gene>
    <name evidence="2" type="ORF">SAMN05421835_11558</name>
</gene>
<feature type="compositionally biased region" description="Basic and acidic residues" evidence="1">
    <location>
        <begin position="1"/>
        <end position="10"/>
    </location>
</feature>
<dbReference type="Gene3D" id="2.130.10.10">
    <property type="entry name" value="YVTN repeat-like/Quinoprotein amine dehydrogenase"/>
    <property type="match status" value="1"/>
</dbReference>
<keyword evidence="3" id="KW-1185">Reference proteome</keyword>
<evidence type="ECO:0000313" key="2">
    <source>
        <dbReference type="EMBL" id="SFK17991.1"/>
    </source>
</evidence>
<keyword evidence="2" id="KW-0456">Lyase</keyword>